<evidence type="ECO:0000313" key="1">
    <source>
        <dbReference type="EMBL" id="CAI9728426.1"/>
    </source>
</evidence>
<evidence type="ECO:0000313" key="2">
    <source>
        <dbReference type="Proteomes" id="UP001162480"/>
    </source>
</evidence>
<keyword evidence="2" id="KW-1185">Reference proteome</keyword>
<gene>
    <name evidence="1" type="ORF">OCTVUL_1B003061</name>
</gene>
<dbReference type="Proteomes" id="UP001162480">
    <property type="component" value="Chromosome 9"/>
</dbReference>
<organism evidence="1 2">
    <name type="scientific">Octopus vulgaris</name>
    <name type="common">Common octopus</name>
    <dbReference type="NCBI Taxonomy" id="6645"/>
    <lineage>
        <taxon>Eukaryota</taxon>
        <taxon>Metazoa</taxon>
        <taxon>Spiralia</taxon>
        <taxon>Lophotrochozoa</taxon>
        <taxon>Mollusca</taxon>
        <taxon>Cephalopoda</taxon>
        <taxon>Coleoidea</taxon>
        <taxon>Octopodiformes</taxon>
        <taxon>Octopoda</taxon>
        <taxon>Incirrata</taxon>
        <taxon>Octopodidae</taxon>
        <taxon>Octopus</taxon>
    </lineage>
</organism>
<dbReference type="AlphaFoldDB" id="A0AA36B792"/>
<reference evidence="1" key="1">
    <citation type="submission" date="2023-08" db="EMBL/GenBank/DDBJ databases">
        <authorList>
            <person name="Alioto T."/>
            <person name="Alioto T."/>
            <person name="Gomez Garrido J."/>
        </authorList>
    </citation>
    <scope>NUCLEOTIDE SEQUENCE</scope>
</reference>
<proteinExistence type="predicted"/>
<accession>A0AA36B792</accession>
<name>A0AA36B792_OCTVU</name>
<protein>
    <submittedName>
        <fullName evidence="1">Uncharacterized protein</fullName>
    </submittedName>
</protein>
<dbReference type="EMBL" id="OX597822">
    <property type="protein sequence ID" value="CAI9728426.1"/>
    <property type="molecule type" value="Genomic_DNA"/>
</dbReference>
<sequence length="81" mass="9461">MIIGYLLTSVDVRKSQLKIKQSIFAHKRMQLLFQHRGYKTLVNFERNRIEGKHGKSNICQSKIFVTYSLSVEGKIAYRVCI</sequence>